<keyword evidence="2" id="KW-0808">Transferase</keyword>
<feature type="compositionally biased region" description="Pro residues" evidence="8">
    <location>
        <begin position="386"/>
        <end position="402"/>
    </location>
</feature>
<dbReference type="InterPro" id="IPR041588">
    <property type="entry name" value="Integrase_H2C2"/>
</dbReference>
<dbReference type="GO" id="GO:0003964">
    <property type="term" value="F:RNA-directed DNA polymerase activity"/>
    <property type="evidence" value="ECO:0007669"/>
    <property type="project" value="UniProtKB-EC"/>
</dbReference>
<evidence type="ECO:0000259" key="11">
    <source>
        <dbReference type="PROSITE" id="PS50994"/>
    </source>
</evidence>
<dbReference type="InterPro" id="IPR050951">
    <property type="entry name" value="Retrovirus_Pol_polyprotein"/>
</dbReference>
<dbReference type="EC" id="2.7.7.49" evidence="1"/>
<dbReference type="Pfam" id="PF17919">
    <property type="entry name" value="RT_RNaseH_2"/>
    <property type="match status" value="1"/>
</dbReference>
<evidence type="ECO:0000256" key="5">
    <source>
        <dbReference type="ARBA" id="ARBA00022759"/>
    </source>
</evidence>
<evidence type="ECO:0000256" key="3">
    <source>
        <dbReference type="ARBA" id="ARBA00022695"/>
    </source>
</evidence>
<dbReference type="Pfam" id="PF17921">
    <property type="entry name" value="Integrase_H2C2"/>
    <property type="match status" value="1"/>
</dbReference>
<dbReference type="InterPro" id="IPR041577">
    <property type="entry name" value="RT_RNaseH_2"/>
</dbReference>
<evidence type="ECO:0000313" key="13">
    <source>
        <dbReference type="Proteomes" id="UP000008281"/>
    </source>
</evidence>
<dbReference type="GO" id="GO:0008270">
    <property type="term" value="F:zinc ion binding"/>
    <property type="evidence" value="ECO:0007669"/>
    <property type="project" value="UniProtKB-KW"/>
</dbReference>
<dbReference type="Gene3D" id="3.30.420.10">
    <property type="entry name" value="Ribonuclease H-like superfamily/Ribonuclease H"/>
    <property type="match status" value="1"/>
</dbReference>
<feature type="compositionally biased region" description="Basic and acidic residues" evidence="8">
    <location>
        <begin position="127"/>
        <end position="136"/>
    </location>
</feature>
<keyword evidence="7" id="KW-0863">Zinc-finger</keyword>
<accession>E3N4W7</accession>
<evidence type="ECO:0000256" key="6">
    <source>
        <dbReference type="ARBA" id="ARBA00023268"/>
    </source>
</evidence>
<feature type="compositionally biased region" description="Polar residues" evidence="8">
    <location>
        <begin position="91"/>
        <end position="108"/>
    </location>
</feature>
<dbReference type="InterPro" id="IPR043128">
    <property type="entry name" value="Rev_trsase/Diguanyl_cyclase"/>
</dbReference>
<dbReference type="EMBL" id="DS268529">
    <property type="protein sequence ID" value="EFO86953.1"/>
    <property type="molecule type" value="Genomic_DNA"/>
</dbReference>
<dbReference type="STRING" id="31234.E3N4W7"/>
<keyword evidence="13" id="KW-1185">Reference proteome</keyword>
<dbReference type="Gene3D" id="2.40.70.10">
    <property type="entry name" value="Acid Proteases"/>
    <property type="match status" value="1"/>
</dbReference>
<dbReference type="Gene3D" id="3.10.10.10">
    <property type="entry name" value="HIV Type 1 Reverse Transcriptase, subunit A, domain 1"/>
    <property type="match status" value="1"/>
</dbReference>
<sequence>MNSLVNADNPPPTEQVATPTSPELPKHITLATETAVEHIRTAKLTGQTLIELRECVSADLRAIHLRLGRLTELSVDRFENLEARVGILEGTPSNEPASTQTLVGSSSEKTAEDPNVLSTTDDSTTAPEKDSQKTDNMKTPTRPPPLVLQIAPHRPDLDGTPYPPTTTRSAPPANEQDDSEATPRVTRAAPKKSESYYFNVLNGKMAAHIPTFSGAPHENFAAFARSFTDHANAMKDTLTNDKKKAVFLTYLTDFARDKAEELLESKPDALFEDLVEHLKSTFQDPTRAEMERQQLRQCSQHQDESVDAFGARVRKLAQSAYVGKSREYIADKAKEAFIDGLTFTLKFHVKGPRDFQEAQNSALKFELLLAEAAKANTITPQGLSFAPPPQNTPSQPAHPPQPAYQHQQLNFPTPPRRTVCYSCGYEGHYAADCRRRQGNHYQNRDPRNNNRGYRGNNNGGYRNNGGSRGNNGGYRNQEGGQRQQFPVNDPVQRHQIPSPQQEQHRRFVNSLAPTENPLVEQLRTELATSRAQLDALVQRNSELATAASTASPSRRINCVSRGSYMLSICALATFLSLMGSASALEPLVCMHYAPESYVQVPSPLDCTIANTMTPTAKATPLELAIFRDNTINYRTNGTLCKVVKQVTTFSVNIFGARLQESSSKQLPVSTEACANMVKFQECEFGDLHHRAGIFKTENAHIINWPSAFNIFAGTQVVETTNCFMMPTSVYSRFGSETPSSPAGSLLGCRFSDGSCSTRGGATFIWTPTQDQQCRFVFWKKLRGVQSGRIWLSEDKEFALSFLPNNSRIADCGRKIVVTDQGYGIVLPSRTKRQAEGLNELTNFVTSNQLAAQLLANEEAVMESASKLVRFGYKNLCHASNSQRAMVLSAIVSNPTMAARKLTKKDHIKAKFLGEGLLAIKPCSVVPKGLYEFIPFKETCYSKPSIRVTTPTNTTIVTFVDLTTRIITNRAHPVDCNLIANFEYMVNGTLFSLNPFTLELKTHPDFRARQISETPAFQNPIGEETPLIFHNLIIGSLSENMPESHYNEIWEAMQGSPEALTRIVSTHSDPSSGPLLAKQIEEAFDFWERIKSVGRVIFVIWTVVCNTVITILTLVAIIAGVARFYIGPWLVSLKRTEPKATQFIGTGADVQSPAAETPVVSPQETPRILNKLAGPIPDCARQMKRLRSPASVLTYTDPKYFTAQIPIRVNGIHFWALVDTGAGFTVAGREICALIGVGKLNPPTVDHALGLGGNEVGMAGSATIKFEIGANTIFQTTNFTSGQCCPEGVSNYDFILGNDILSRLPKFFLDYPNKCFEVGDEKLPLGSPKMETVFPYRYKVHVAKNTVIPPRSEAFVKCVVPLCQEEKDLVLLSQANSLVAQDLIVAPAIFVPSKAFLLVTNPTNEPKTLYANTTAATATDAELEKHINSLLRSRRITESNTPWTSPIVIVTKKNGSLTVCLDFRKLNEATIPDNFPLPRIDAILEKVGGSNFFSSLDMANGYLQLRLDASSSYKCGFITENKVYAYTHLPFGLKSAASYFQRALRTVLNGLEEEVLVYIDDILVFSKTFEQHVISLRKVLQRFRDFNLKASPKKCEFAKKAITFLGHEIGKDSYSPDKANVAKIVEFPVPSNVNEVRRFVGMAGFFRKFISKFSEIAEPLTRLTRKEQKFTWDSAQQAAFEKLRTALASEPILGFPDYDKPFHIFCDASAVAQGAALMQTRPDSEKDFYGIAYASRTLSDPETRWPAIQVEMGAIIFALRQFKPYICMSKIILHSDHKPLTFLLQKAKAHDNLSRWLIELQCYDIHIVHIDGKKNTVADCLSRARENESLEELTELKDIIDFPICMTLALPDPQTDHTNRATGPVGIGSLVVSQRKVHLTRKNQPTISLDFAAEQEKDSNILIVKKILKNQSPEDSVPEPLASRLTLSELAPNGTVLTKPYGFSKRALPWVPAHLTSLIFEAFHESYLSGGHFNGMKTRVKIERRYFWPGMAKEIWAKCKACLKCQAKNSPVPAYRERLRTVVTTKVFQKVGVDLTGPLRTTPWNNKYILNIVCWFSKFIVSVPLPDARSDTVARALLNECVLKYGAMTELVSDNASTFTSHAFGSFCQLLSVRHHYAIPYHSKGNGATERSFRTFHQLVSKYVNKSHTDWDSILPAITFCYNTTVHSTTGETPFFLMHGRDPTFGIDRIIDPTPAQLSSEDDNIENFRQELIANLREAWFHAKEQADKARTLFARTYDAKTRPSEIIVGDRVLFKNYLSKKDLSRKLVLPWVGQYRVLEVTPPEAVIQDIGSPKKAPRRVHLDQIKKFVEITGPAATDRDEGPDSDEEAEQDVRAAQADQAETTGIDTAAEGEVRPLETIPEEGLDQTTGANDIRESSPTEGDEQQHRYGLRRNRNPPERFERR</sequence>
<feature type="domain" description="CCHC-type" evidence="9">
    <location>
        <begin position="420"/>
        <end position="435"/>
    </location>
</feature>
<dbReference type="SUPFAM" id="SSF53098">
    <property type="entry name" value="Ribonuclease H-like"/>
    <property type="match status" value="1"/>
</dbReference>
<dbReference type="CDD" id="cd01647">
    <property type="entry name" value="RT_LTR"/>
    <property type="match status" value="1"/>
</dbReference>
<evidence type="ECO:0000256" key="4">
    <source>
        <dbReference type="ARBA" id="ARBA00022722"/>
    </source>
</evidence>
<dbReference type="SUPFAM" id="SSF56672">
    <property type="entry name" value="DNA/RNA polymerases"/>
    <property type="match status" value="1"/>
</dbReference>
<dbReference type="Pfam" id="PF03732">
    <property type="entry name" value="Retrotrans_gag"/>
    <property type="match status" value="1"/>
</dbReference>
<dbReference type="GO" id="GO:0004519">
    <property type="term" value="F:endonuclease activity"/>
    <property type="evidence" value="ECO:0007669"/>
    <property type="project" value="UniProtKB-KW"/>
</dbReference>
<organism evidence="13">
    <name type="scientific">Caenorhabditis remanei</name>
    <name type="common">Caenorhabditis vulgaris</name>
    <dbReference type="NCBI Taxonomy" id="31234"/>
    <lineage>
        <taxon>Eukaryota</taxon>
        <taxon>Metazoa</taxon>
        <taxon>Ecdysozoa</taxon>
        <taxon>Nematoda</taxon>
        <taxon>Chromadorea</taxon>
        <taxon>Rhabditida</taxon>
        <taxon>Rhabditina</taxon>
        <taxon>Rhabditomorpha</taxon>
        <taxon>Rhabditoidea</taxon>
        <taxon>Rhabditidae</taxon>
        <taxon>Peloderinae</taxon>
        <taxon>Caenorhabditis</taxon>
    </lineage>
</organism>
<evidence type="ECO:0000313" key="12">
    <source>
        <dbReference type="EMBL" id="EFO86953.1"/>
    </source>
</evidence>
<feature type="region of interest" description="Disordered" evidence="8">
    <location>
        <begin position="380"/>
        <end position="412"/>
    </location>
</feature>
<evidence type="ECO:0000259" key="9">
    <source>
        <dbReference type="PROSITE" id="PS50158"/>
    </source>
</evidence>
<evidence type="ECO:0000256" key="2">
    <source>
        <dbReference type="ARBA" id="ARBA00022679"/>
    </source>
</evidence>
<feature type="region of interest" description="Disordered" evidence="8">
    <location>
        <begin position="2311"/>
        <end position="2404"/>
    </location>
</feature>
<feature type="compositionally biased region" description="Low complexity" evidence="8">
    <location>
        <begin position="449"/>
        <end position="461"/>
    </location>
</feature>
<dbReference type="InterPro" id="IPR043502">
    <property type="entry name" value="DNA/RNA_pol_sf"/>
</dbReference>
<dbReference type="FunFam" id="3.30.420.10:FF:000032">
    <property type="entry name" value="Retrovirus-related Pol polyprotein from transposon 297-like Protein"/>
    <property type="match status" value="1"/>
</dbReference>
<dbReference type="SMART" id="SM00343">
    <property type="entry name" value="ZnF_C2HC"/>
    <property type="match status" value="1"/>
</dbReference>
<dbReference type="InterPro" id="IPR001584">
    <property type="entry name" value="Integrase_cat-core"/>
</dbReference>
<keyword evidence="5" id="KW-0255">Endonuclease</keyword>
<dbReference type="FunFam" id="3.30.70.270:FF:000020">
    <property type="entry name" value="Transposon Tf2-6 polyprotein-like Protein"/>
    <property type="match status" value="1"/>
</dbReference>
<dbReference type="InterPro" id="IPR021109">
    <property type="entry name" value="Peptidase_aspartic_dom_sf"/>
</dbReference>
<keyword evidence="3" id="KW-0548">Nucleotidyltransferase</keyword>
<dbReference type="GO" id="GO:0042575">
    <property type="term" value="C:DNA polymerase complex"/>
    <property type="evidence" value="ECO:0007669"/>
    <property type="project" value="UniProtKB-ARBA"/>
</dbReference>
<feature type="region of interest" description="Disordered" evidence="8">
    <location>
        <begin position="439"/>
        <end position="485"/>
    </location>
</feature>
<dbReference type="GO" id="GO:0015074">
    <property type="term" value="P:DNA integration"/>
    <property type="evidence" value="ECO:0007669"/>
    <property type="project" value="InterPro"/>
</dbReference>
<dbReference type="InterPro" id="IPR012337">
    <property type="entry name" value="RNaseH-like_sf"/>
</dbReference>
<keyword evidence="7" id="KW-0862">Zinc</keyword>
<evidence type="ECO:0000259" key="10">
    <source>
        <dbReference type="PROSITE" id="PS50878"/>
    </source>
</evidence>
<feature type="region of interest" description="Disordered" evidence="8">
    <location>
        <begin position="89"/>
        <end position="188"/>
    </location>
</feature>
<keyword evidence="6" id="KW-0511">Multifunctional enzyme</keyword>
<dbReference type="InterPro" id="IPR036397">
    <property type="entry name" value="RNaseH_sf"/>
</dbReference>
<protein>
    <recommendedName>
        <fullName evidence="1">RNA-directed DNA polymerase</fullName>
        <ecNumber evidence="1">2.7.7.49</ecNumber>
    </recommendedName>
</protein>
<proteinExistence type="predicted"/>
<reference evidence="12" key="1">
    <citation type="submission" date="2007-07" db="EMBL/GenBank/DDBJ databases">
        <title>PCAP assembly of the Caenorhabditis remanei genome.</title>
        <authorList>
            <consortium name="The Caenorhabditis remanei Sequencing Consortium"/>
            <person name="Wilson R.K."/>
        </authorList>
    </citation>
    <scope>NUCLEOTIDE SEQUENCE [LARGE SCALE GENOMIC DNA]</scope>
    <source>
        <strain evidence="12">PB4641</strain>
    </source>
</reference>
<dbReference type="PROSITE" id="PS50994">
    <property type="entry name" value="INTEGRASE"/>
    <property type="match status" value="1"/>
</dbReference>
<name>E3N4W7_CAERE</name>
<keyword evidence="4" id="KW-0540">Nuclease</keyword>
<dbReference type="CDD" id="cd09274">
    <property type="entry name" value="RNase_HI_RT_Ty3"/>
    <property type="match status" value="1"/>
</dbReference>
<keyword evidence="7" id="KW-0479">Metal-binding</keyword>
<gene>
    <name evidence="12" type="ORF">CRE_09733</name>
</gene>
<dbReference type="PANTHER" id="PTHR37984">
    <property type="entry name" value="PROTEIN CBG26694"/>
    <property type="match status" value="1"/>
</dbReference>
<dbReference type="InterPro" id="IPR000477">
    <property type="entry name" value="RT_dom"/>
</dbReference>
<dbReference type="Pfam" id="PF00078">
    <property type="entry name" value="RVT_1"/>
    <property type="match status" value="1"/>
</dbReference>
<dbReference type="InterPro" id="IPR001878">
    <property type="entry name" value="Znf_CCHC"/>
</dbReference>
<feature type="domain" description="Integrase catalytic" evidence="11">
    <location>
        <begin position="2008"/>
        <end position="2181"/>
    </location>
</feature>
<feature type="domain" description="Reverse transcriptase" evidence="10">
    <location>
        <begin position="1430"/>
        <end position="1608"/>
    </location>
</feature>
<dbReference type="SUPFAM" id="SSF50630">
    <property type="entry name" value="Acid proteases"/>
    <property type="match status" value="1"/>
</dbReference>
<dbReference type="Gene3D" id="3.30.70.270">
    <property type="match status" value="2"/>
</dbReference>
<evidence type="ECO:0000256" key="1">
    <source>
        <dbReference type="ARBA" id="ARBA00012493"/>
    </source>
</evidence>
<dbReference type="OrthoDB" id="5858206at2759"/>
<dbReference type="Proteomes" id="UP000008281">
    <property type="component" value="Unassembled WGS sequence"/>
</dbReference>
<dbReference type="Gene3D" id="1.10.340.70">
    <property type="match status" value="1"/>
</dbReference>
<dbReference type="PROSITE" id="PS50158">
    <property type="entry name" value="ZF_CCHC"/>
    <property type="match status" value="1"/>
</dbReference>
<feature type="compositionally biased region" description="Polar residues" evidence="8">
    <location>
        <begin position="116"/>
        <end position="126"/>
    </location>
</feature>
<dbReference type="Pfam" id="PF24664">
    <property type="entry name" value="Monjiviricetes_fusion"/>
    <property type="match status" value="1"/>
</dbReference>
<feature type="region of interest" description="Disordered" evidence="8">
    <location>
        <begin position="1"/>
        <end position="22"/>
    </location>
</feature>
<dbReference type="PANTHER" id="PTHR37984:SF5">
    <property type="entry name" value="PROTEIN NYNRIN-LIKE"/>
    <property type="match status" value="1"/>
</dbReference>
<dbReference type="InterPro" id="IPR005162">
    <property type="entry name" value="Retrotrans_gag_dom"/>
</dbReference>
<dbReference type="HOGENOM" id="CLU_000968_0_0_1"/>
<dbReference type="OMA" id="PPRAIMS"/>
<evidence type="ECO:0000256" key="8">
    <source>
        <dbReference type="SAM" id="MobiDB-lite"/>
    </source>
</evidence>
<dbReference type="Pfam" id="PF00665">
    <property type="entry name" value="rve"/>
    <property type="match status" value="1"/>
</dbReference>
<keyword evidence="5" id="KW-0378">Hydrolase</keyword>
<dbReference type="InParanoid" id="E3N4W7"/>
<dbReference type="PROSITE" id="PS50878">
    <property type="entry name" value="RT_POL"/>
    <property type="match status" value="1"/>
</dbReference>
<feature type="compositionally biased region" description="Gly residues" evidence="8">
    <location>
        <begin position="462"/>
        <end position="472"/>
    </location>
</feature>
<dbReference type="GO" id="GO:0003676">
    <property type="term" value="F:nucleic acid binding"/>
    <property type="evidence" value="ECO:0007669"/>
    <property type="project" value="InterPro"/>
</dbReference>
<evidence type="ECO:0000256" key="7">
    <source>
        <dbReference type="PROSITE-ProRule" id="PRU00047"/>
    </source>
</evidence>
<dbReference type="eggNOG" id="KOG0017">
    <property type="taxonomic scope" value="Eukaryota"/>
</dbReference>